<dbReference type="AlphaFoldDB" id="A0A177DFF9"/>
<reference evidence="2 3" key="1">
    <citation type="submission" date="2016-05" db="EMBL/GenBank/DDBJ databases">
        <title>Comparative analysis of secretome profiles of manganese(II)-oxidizing ascomycete fungi.</title>
        <authorList>
            <consortium name="DOE Joint Genome Institute"/>
            <person name="Zeiner C.A."/>
            <person name="Purvine S.O."/>
            <person name="Zink E.M."/>
            <person name="Wu S."/>
            <person name="Pasa-Tolic L."/>
            <person name="Chaput D.L."/>
            <person name="Haridas S."/>
            <person name="Grigoriev I.V."/>
            <person name="Santelli C.M."/>
            <person name="Hansel C.M."/>
        </authorList>
    </citation>
    <scope>NUCLEOTIDE SEQUENCE [LARGE SCALE GENOMIC DNA]</scope>
    <source>
        <strain evidence="2 3">SRC1lrK2f</strain>
    </source>
</reference>
<feature type="region of interest" description="Disordered" evidence="1">
    <location>
        <begin position="168"/>
        <end position="190"/>
    </location>
</feature>
<protein>
    <submittedName>
        <fullName evidence="2">Uncharacterized protein</fullName>
    </submittedName>
</protein>
<dbReference type="Proteomes" id="UP000077248">
    <property type="component" value="Unassembled WGS sequence"/>
</dbReference>
<dbReference type="VEuPathDB" id="FungiDB:CC77DRAFT_1011216"/>
<proteinExistence type="predicted"/>
<evidence type="ECO:0000313" key="2">
    <source>
        <dbReference type="EMBL" id="OAG17991.1"/>
    </source>
</evidence>
<name>A0A177DFF9_ALTAL</name>
<evidence type="ECO:0000313" key="3">
    <source>
        <dbReference type="Proteomes" id="UP000077248"/>
    </source>
</evidence>
<keyword evidence="3" id="KW-1185">Reference proteome</keyword>
<accession>A0A177DFF9</accession>
<dbReference type="RefSeq" id="XP_018383412.1">
    <property type="nucleotide sequence ID" value="XM_018523697.1"/>
</dbReference>
<gene>
    <name evidence="2" type="ORF">CC77DRAFT_1011216</name>
</gene>
<sequence>MVVPLCRLRTWVSLARAPRVRRCDAMGAVTATHGAPARWMRLAGWARLMSVCHDCDSASEPMLPSRPVLVKVSQQGHRTTSAIGPCNRRLTNGRAVHVLFLFTVPAYASSVLPLPSWMPENHQARTATAQCAWTMIGGPRSISMGCVIQDTVAQWGLNQRRGSRCPALAQETNREVPSEPELSGGGWKPE</sequence>
<evidence type="ECO:0000256" key="1">
    <source>
        <dbReference type="SAM" id="MobiDB-lite"/>
    </source>
</evidence>
<dbReference type="KEGG" id="aalt:CC77DRAFT_1011216"/>
<dbReference type="GeneID" id="29109291"/>
<dbReference type="EMBL" id="KV441485">
    <property type="protein sequence ID" value="OAG17991.1"/>
    <property type="molecule type" value="Genomic_DNA"/>
</dbReference>
<organism evidence="2 3">
    <name type="scientific">Alternaria alternata</name>
    <name type="common">Alternaria rot fungus</name>
    <name type="synonym">Torula alternata</name>
    <dbReference type="NCBI Taxonomy" id="5599"/>
    <lineage>
        <taxon>Eukaryota</taxon>
        <taxon>Fungi</taxon>
        <taxon>Dikarya</taxon>
        <taxon>Ascomycota</taxon>
        <taxon>Pezizomycotina</taxon>
        <taxon>Dothideomycetes</taxon>
        <taxon>Pleosporomycetidae</taxon>
        <taxon>Pleosporales</taxon>
        <taxon>Pleosporineae</taxon>
        <taxon>Pleosporaceae</taxon>
        <taxon>Alternaria</taxon>
        <taxon>Alternaria sect. Alternaria</taxon>
        <taxon>Alternaria alternata complex</taxon>
    </lineage>
</organism>